<feature type="transmembrane region" description="Helical" evidence="5">
    <location>
        <begin position="356"/>
        <end position="380"/>
    </location>
</feature>
<dbReference type="STRING" id="745776.DGo_CA2755"/>
<dbReference type="AlphaFoldDB" id="H8GUJ9"/>
<dbReference type="PANTHER" id="PTHR37422">
    <property type="entry name" value="TEICHURONIC ACID BIOSYNTHESIS PROTEIN TUAE"/>
    <property type="match status" value="1"/>
</dbReference>
<feature type="transmembrane region" description="Helical" evidence="5">
    <location>
        <begin position="235"/>
        <end position="260"/>
    </location>
</feature>
<keyword evidence="3 5" id="KW-1133">Transmembrane helix</keyword>
<dbReference type="InterPro" id="IPR007016">
    <property type="entry name" value="O-antigen_ligase-rel_domated"/>
</dbReference>
<keyword evidence="2 5" id="KW-0812">Transmembrane</keyword>
<evidence type="ECO:0000256" key="2">
    <source>
        <dbReference type="ARBA" id="ARBA00022692"/>
    </source>
</evidence>
<evidence type="ECO:0000313" key="8">
    <source>
        <dbReference type="Proteomes" id="UP000007575"/>
    </source>
</evidence>
<protein>
    <recommendedName>
        <fullName evidence="6">O-antigen ligase-related domain-containing protein</fullName>
    </recommendedName>
</protein>
<dbReference type="EMBL" id="CP002191">
    <property type="protein sequence ID" value="AFD26682.1"/>
    <property type="molecule type" value="Genomic_DNA"/>
</dbReference>
<evidence type="ECO:0000256" key="5">
    <source>
        <dbReference type="SAM" id="Phobius"/>
    </source>
</evidence>
<dbReference type="Proteomes" id="UP000007575">
    <property type="component" value="Chromosome"/>
</dbReference>
<dbReference type="KEGG" id="dgo:DGo_CA2755"/>
<dbReference type="PANTHER" id="PTHR37422:SF13">
    <property type="entry name" value="LIPOPOLYSACCHARIDE BIOSYNTHESIS PROTEIN PA4999-RELATED"/>
    <property type="match status" value="1"/>
</dbReference>
<evidence type="ECO:0000259" key="6">
    <source>
        <dbReference type="Pfam" id="PF04932"/>
    </source>
</evidence>
<sequence>MSTIAAEDRALSPAPTGTAARLHALTATGLGLFLLTQCFTLPVLALGPSWTLWQTLPDLTLWFTGLCAALYLKPQGTAAQRQLWWGLVGLFGMSVLALGVLFIYADPLLGTELRFGAFSLYRLVQVLLVFWAASRLEYTPQLLARWHRLATVAFAVTCGGIILTTFSGEAIKFLGRHLPRGLGVSGPWEAYYLYQERGLGFVGFNHGYAALQVMLLGALVLYLRRRLGRGGGEWVLLLALAASFLCNSRAGLAGCAVFVVLELLRFPLRAALTALGLSVAGLISWGWIAPNLTSTAERQATILDASDPGNLAGRTDIWQSIFGELLGDPYRLLVGSGLGSAVINKGNNAHNMVLQVLFETGVVGLVNMGAFFALLLALLLRAGPQARVILNVTAGFLITSLTQETFFPNVGFGSFLPLYALVIAVVMGSGAAGRVPLRRPA</sequence>
<reference evidence="7 8" key="1">
    <citation type="journal article" date="2012" name="PLoS ONE">
        <title>Genome sequence and transcriptome analysis of the radioresistant bacterium Deinococcus gobiensis: insights into the extreme environmental adaptations.</title>
        <authorList>
            <person name="Yuan M."/>
            <person name="Chen M."/>
            <person name="Zhang W."/>
            <person name="Lu W."/>
            <person name="Wang J."/>
            <person name="Yang M."/>
            <person name="Zhao P."/>
            <person name="Tang R."/>
            <person name="Li X."/>
            <person name="Hao Y."/>
            <person name="Zhou Z."/>
            <person name="Zhan Y."/>
            <person name="Yu H."/>
            <person name="Teng C."/>
            <person name="Yan Y."/>
            <person name="Ping S."/>
            <person name="Wang Y."/>
            <person name="Lin M."/>
        </authorList>
    </citation>
    <scope>NUCLEOTIDE SEQUENCE [LARGE SCALE GENOMIC DNA]</scope>
    <source>
        <strain evidence="7 8">I-0</strain>
    </source>
</reference>
<feature type="transmembrane region" description="Helical" evidence="5">
    <location>
        <begin position="266"/>
        <end position="288"/>
    </location>
</feature>
<feature type="transmembrane region" description="Helical" evidence="5">
    <location>
        <begin position="206"/>
        <end position="223"/>
    </location>
</feature>
<feature type="transmembrane region" description="Helical" evidence="5">
    <location>
        <begin position="84"/>
        <end position="105"/>
    </location>
</feature>
<name>H8GUJ9_DEIGI</name>
<feature type="transmembrane region" description="Helical" evidence="5">
    <location>
        <begin position="146"/>
        <end position="166"/>
    </location>
</feature>
<evidence type="ECO:0000256" key="3">
    <source>
        <dbReference type="ARBA" id="ARBA00022989"/>
    </source>
</evidence>
<feature type="domain" description="O-antigen ligase-related" evidence="6">
    <location>
        <begin position="235"/>
        <end position="366"/>
    </location>
</feature>
<dbReference type="Pfam" id="PF04932">
    <property type="entry name" value="Wzy_C"/>
    <property type="match status" value="1"/>
</dbReference>
<feature type="transmembrane region" description="Helical" evidence="5">
    <location>
        <begin position="52"/>
        <end position="72"/>
    </location>
</feature>
<comment type="subcellular location">
    <subcellularLocation>
        <location evidence="1">Membrane</location>
        <topology evidence="1">Multi-pass membrane protein</topology>
    </subcellularLocation>
</comment>
<dbReference type="HOGENOM" id="CLU_609324_0_0_0"/>
<organism evidence="7 8">
    <name type="scientific">Deinococcus gobiensis (strain DSM 21396 / JCM 16679 / CGMCC 1.7299 / I-0)</name>
    <dbReference type="NCBI Taxonomy" id="745776"/>
    <lineage>
        <taxon>Bacteria</taxon>
        <taxon>Thermotogati</taxon>
        <taxon>Deinococcota</taxon>
        <taxon>Deinococci</taxon>
        <taxon>Deinococcales</taxon>
        <taxon>Deinococcaceae</taxon>
        <taxon>Deinococcus</taxon>
    </lineage>
</organism>
<accession>H8GUJ9</accession>
<gene>
    <name evidence="7" type="ordered locus">DGo_CA2755</name>
</gene>
<feature type="transmembrane region" description="Helical" evidence="5">
    <location>
        <begin position="416"/>
        <end position="437"/>
    </location>
</feature>
<feature type="transmembrane region" description="Helical" evidence="5">
    <location>
        <begin position="22"/>
        <end position="46"/>
    </location>
</feature>
<dbReference type="PATRIC" id="fig|745776.4.peg.2831"/>
<evidence type="ECO:0000256" key="4">
    <source>
        <dbReference type="ARBA" id="ARBA00023136"/>
    </source>
</evidence>
<feature type="transmembrane region" description="Helical" evidence="5">
    <location>
        <begin position="117"/>
        <end position="134"/>
    </location>
</feature>
<dbReference type="RefSeq" id="WP_014686162.1">
    <property type="nucleotide sequence ID" value="NC_017790.1"/>
</dbReference>
<keyword evidence="4 5" id="KW-0472">Membrane</keyword>
<evidence type="ECO:0000313" key="7">
    <source>
        <dbReference type="EMBL" id="AFD26682.1"/>
    </source>
</evidence>
<proteinExistence type="predicted"/>
<evidence type="ECO:0000256" key="1">
    <source>
        <dbReference type="ARBA" id="ARBA00004141"/>
    </source>
</evidence>
<dbReference type="InterPro" id="IPR051533">
    <property type="entry name" value="WaaL-like"/>
</dbReference>
<dbReference type="GO" id="GO:0016020">
    <property type="term" value="C:membrane"/>
    <property type="evidence" value="ECO:0007669"/>
    <property type="project" value="UniProtKB-SubCell"/>
</dbReference>
<dbReference type="OrthoDB" id="68072at2"/>
<keyword evidence="8" id="KW-1185">Reference proteome</keyword>